<evidence type="ECO:0000256" key="5">
    <source>
        <dbReference type="ARBA" id="ARBA00022801"/>
    </source>
</evidence>
<dbReference type="SUPFAM" id="SSF142823">
    <property type="entry name" value="ComB-like"/>
    <property type="match status" value="1"/>
</dbReference>
<keyword evidence="5 8" id="KW-0378">Hydrolase</keyword>
<dbReference type="OrthoDB" id="4913at2"/>
<sequence>MPANRLSVHYLPQFVSEADFAGEVVAVIDLVRASTTICQALHAGATEVVAYLEVGDLIRDARRLPGRDEVVLGGERGGLVIEGFDLGNSPAEYTPDQVFGRRVLFTTTNGTMALQHTRLASRVIVAALVNLTATVRSLAGEEGVHLLCAGASGHVAREDRLAAGAIAHELASWEGAPREMNDQAVAVLGEWEELLNTARALGRSPTEQLAIELRDTPGGRNLVEVGLEADLPLCAAIDTLDLVPVFDPATRRITAP</sequence>
<dbReference type="RefSeq" id="WP_146574423.1">
    <property type="nucleotide sequence ID" value="NZ_SJPH01000004.1"/>
</dbReference>
<evidence type="ECO:0000256" key="7">
    <source>
        <dbReference type="ARBA" id="ARBA00033711"/>
    </source>
</evidence>
<dbReference type="EMBL" id="SJPH01000004">
    <property type="protein sequence ID" value="TWT43369.1"/>
    <property type="molecule type" value="Genomic_DNA"/>
</dbReference>
<comment type="cofactor">
    <cofactor evidence="1">
        <name>Mg(2+)</name>
        <dbReference type="ChEBI" id="CHEBI:18420"/>
    </cofactor>
</comment>
<evidence type="ECO:0000256" key="4">
    <source>
        <dbReference type="ARBA" id="ARBA00021948"/>
    </source>
</evidence>
<dbReference type="GO" id="GO:0000287">
    <property type="term" value="F:magnesium ion binding"/>
    <property type="evidence" value="ECO:0007669"/>
    <property type="project" value="InterPro"/>
</dbReference>
<dbReference type="EC" id="3.1.3.71" evidence="3"/>
<dbReference type="Pfam" id="PF04029">
    <property type="entry name" value="2-ph_phosp"/>
    <property type="match status" value="1"/>
</dbReference>
<evidence type="ECO:0000256" key="3">
    <source>
        <dbReference type="ARBA" id="ARBA00012953"/>
    </source>
</evidence>
<gene>
    <name evidence="8" type="primary">comB</name>
    <name evidence="8" type="ORF">Pla111_23200</name>
</gene>
<dbReference type="GO" id="GO:0050545">
    <property type="term" value="F:sulfopyruvate decarboxylase activity"/>
    <property type="evidence" value="ECO:0007669"/>
    <property type="project" value="TreeGrafter"/>
</dbReference>
<reference evidence="8 9" key="1">
    <citation type="submission" date="2019-02" db="EMBL/GenBank/DDBJ databases">
        <title>Deep-cultivation of Planctomycetes and their phenomic and genomic characterization uncovers novel biology.</title>
        <authorList>
            <person name="Wiegand S."/>
            <person name="Jogler M."/>
            <person name="Boedeker C."/>
            <person name="Pinto D."/>
            <person name="Vollmers J."/>
            <person name="Rivas-Marin E."/>
            <person name="Kohn T."/>
            <person name="Peeters S.H."/>
            <person name="Heuer A."/>
            <person name="Rast P."/>
            <person name="Oberbeckmann S."/>
            <person name="Bunk B."/>
            <person name="Jeske O."/>
            <person name="Meyerdierks A."/>
            <person name="Storesund J.E."/>
            <person name="Kallscheuer N."/>
            <person name="Luecker S."/>
            <person name="Lage O.M."/>
            <person name="Pohl T."/>
            <person name="Merkel B.J."/>
            <person name="Hornburger P."/>
            <person name="Mueller R.-W."/>
            <person name="Bruemmer F."/>
            <person name="Labrenz M."/>
            <person name="Spormann A.M."/>
            <person name="Op Den Camp H."/>
            <person name="Overmann J."/>
            <person name="Amann R."/>
            <person name="Jetten M.S.M."/>
            <person name="Mascher T."/>
            <person name="Medema M.H."/>
            <person name="Devos D.P."/>
            <person name="Kaster A.-K."/>
            <person name="Ovreas L."/>
            <person name="Rohde M."/>
            <person name="Galperin M.Y."/>
            <person name="Jogler C."/>
        </authorList>
    </citation>
    <scope>NUCLEOTIDE SEQUENCE [LARGE SCALE GENOMIC DNA]</scope>
    <source>
        <strain evidence="8 9">Pla111</strain>
    </source>
</reference>
<evidence type="ECO:0000313" key="8">
    <source>
        <dbReference type="EMBL" id="TWT43369.1"/>
    </source>
</evidence>
<proteinExistence type="inferred from homology"/>
<name>A0A5C5VZZ5_9BACT</name>
<comment type="similarity">
    <text evidence="2">Belongs to the ComB family.</text>
</comment>
<dbReference type="Proteomes" id="UP000318995">
    <property type="component" value="Unassembled WGS sequence"/>
</dbReference>
<evidence type="ECO:0000313" key="9">
    <source>
        <dbReference type="Proteomes" id="UP000318995"/>
    </source>
</evidence>
<dbReference type="InterPro" id="IPR005238">
    <property type="entry name" value="ComB-like"/>
</dbReference>
<dbReference type="AlphaFoldDB" id="A0A5C5VZZ5"/>
<dbReference type="GO" id="GO:0050532">
    <property type="term" value="F:2-phosphosulfolactate phosphatase activity"/>
    <property type="evidence" value="ECO:0007669"/>
    <property type="project" value="UniProtKB-EC"/>
</dbReference>
<accession>A0A5C5VZZ5</accession>
<comment type="caution">
    <text evidence="8">The sequence shown here is derived from an EMBL/GenBank/DDBJ whole genome shotgun (WGS) entry which is preliminary data.</text>
</comment>
<comment type="catalytic activity">
    <reaction evidence="7">
        <text>(2R)-O-phospho-3-sulfolactate + H2O = (2R)-3-sulfolactate + phosphate</text>
        <dbReference type="Rhea" id="RHEA:23416"/>
        <dbReference type="ChEBI" id="CHEBI:15377"/>
        <dbReference type="ChEBI" id="CHEBI:15597"/>
        <dbReference type="ChEBI" id="CHEBI:43474"/>
        <dbReference type="ChEBI" id="CHEBI:58738"/>
        <dbReference type="EC" id="3.1.3.71"/>
    </reaction>
</comment>
<dbReference type="PANTHER" id="PTHR37311">
    <property type="entry name" value="2-PHOSPHOSULFOLACTATE PHOSPHATASE-RELATED"/>
    <property type="match status" value="1"/>
</dbReference>
<dbReference type="Gene3D" id="3.90.1560.10">
    <property type="entry name" value="ComB-like"/>
    <property type="match status" value="1"/>
</dbReference>
<dbReference type="PANTHER" id="PTHR37311:SF1">
    <property type="entry name" value="2-PHOSPHOSULFOLACTATE PHOSPHATASE-RELATED"/>
    <property type="match status" value="1"/>
</dbReference>
<keyword evidence="6" id="KW-0460">Magnesium</keyword>
<evidence type="ECO:0000256" key="6">
    <source>
        <dbReference type="ARBA" id="ARBA00022842"/>
    </source>
</evidence>
<evidence type="ECO:0000256" key="1">
    <source>
        <dbReference type="ARBA" id="ARBA00001946"/>
    </source>
</evidence>
<evidence type="ECO:0000256" key="2">
    <source>
        <dbReference type="ARBA" id="ARBA00009997"/>
    </source>
</evidence>
<dbReference type="InterPro" id="IPR036702">
    <property type="entry name" value="ComB-like_sf"/>
</dbReference>
<protein>
    <recommendedName>
        <fullName evidence="4">Probable 2-phosphosulfolactate phosphatase</fullName>
        <ecNumber evidence="3">3.1.3.71</ecNumber>
    </recommendedName>
</protein>
<organism evidence="8 9">
    <name type="scientific">Botrimarina hoheduenensis</name>
    <dbReference type="NCBI Taxonomy" id="2528000"/>
    <lineage>
        <taxon>Bacteria</taxon>
        <taxon>Pseudomonadati</taxon>
        <taxon>Planctomycetota</taxon>
        <taxon>Planctomycetia</taxon>
        <taxon>Pirellulales</taxon>
        <taxon>Lacipirellulaceae</taxon>
        <taxon>Botrimarina</taxon>
    </lineage>
</organism>
<keyword evidence="9" id="KW-1185">Reference proteome</keyword>